<dbReference type="AlphaFoldDB" id="A0A498DAS1"/>
<accession>A0A498DAS1</accession>
<reference evidence="2 3" key="1">
    <citation type="submission" date="2018-10" db="EMBL/GenBank/DDBJ databases">
        <title>Oceanobacillus sp. YLB-02 draft genome.</title>
        <authorList>
            <person name="Yu L."/>
        </authorList>
    </citation>
    <scope>NUCLEOTIDE SEQUENCE [LARGE SCALE GENOMIC DNA]</scope>
    <source>
        <strain evidence="2 3">YLB-02</strain>
    </source>
</reference>
<gene>
    <name evidence="2" type="ORF">D8M04_04060</name>
</gene>
<dbReference type="OrthoDB" id="2471096at2"/>
<feature type="domain" description="Xylose isomerase-like TIM barrel" evidence="1">
    <location>
        <begin position="37"/>
        <end position="268"/>
    </location>
</feature>
<protein>
    <submittedName>
        <fullName evidence="2">Sugar phosphate isomerase/epimerase</fullName>
    </submittedName>
</protein>
<evidence type="ECO:0000259" key="1">
    <source>
        <dbReference type="Pfam" id="PF01261"/>
    </source>
</evidence>
<evidence type="ECO:0000313" key="3">
    <source>
        <dbReference type="Proteomes" id="UP000270219"/>
    </source>
</evidence>
<comment type="caution">
    <text evidence="2">The sequence shown here is derived from an EMBL/GenBank/DDBJ whole genome shotgun (WGS) entry which is preliminary data.</text>
</comment>
<dbReference type="RefSeq" id="WP_121521597.1">
    <property type="nucleotide sequence ID" value="NZ_RCHR01000001.1"/>
</dbReference>
<dbReference type="Gene3D" id="3.20.20.150">
    <property type="entry name" value="Divalent-metal-dependent TIM barrel enzymes"/>
    <property type="match status" value="1"/>
</dbReference>
<keyword evidence="2" id="KW-0413">Isomerase</keyword>
<sequence length="273" mass="31947">MHHCIGLSGSVIMSEPEKFPLLFKKKNVNHIEIGEFPSEESLNNFLELLNKKNVTFGLHSPLYRNQSKYDLLEKIQYEPEQAWDQFESEAQYMSELGAKYILVHFPNFKEEKDIDTNEIIENGLKRLHLLQEKYSIDIVCEPKLGLNRSVFGIRALDNFPIEIWDKYGIKLCIDIGDYLLAAGDKVMNYIEKWKNHIKVVHLHNVEFQNNKYIWIPVHPSHEIDNSHFNVKDLIYKLSTSLDVFFVFEHTPHTNPTDTFVNEGIIWVKEIIGS</sequence>
<dbReference type="SUPFAM" id="SSF51658">
    <property type="entry name" value="Xylose isomerase-like"/>
    <property type="match status" value="1"/>
</dbReference>
<dbReference type="GO" id="GO:0016853">
    <property type="term" value="F:isomerase activity"/>
    <property type="evidence" value="ECO:0007669"/>
    <property type="project" value="UniProtKB-KW"/>
</dbReference>
<organism evidence="2 3">
    <name type="scientific">Oceanobacillus piezotolerans</name>
    <dbReference type="NCBI Taxonomy" id="2448030"/>
    <lineage>
        <taxon>Bacteria</taxon>
        <taxon>Bacillati</taxon>
        <taxon>Bacillota</taxon>
        <taxon>Bacilli</taxon>
        <taxon>Bacillales</taxon>
        <taxon>Bacillaceae</taxon>
        <taxon>Oceanobacillus</taxon>
    </lineage>
</organism>
<dbReference type="Pfam" id="PF01261">
    <property type="entry name" value="AP_endonuc_2"/>
    <property type="match status" value="1"/>
</dbReference>
<keyword evidence="3" id="KW-1185">Reference proteome</keyword>
<evidence type="ECO:0000313" key="2">
    <source>
        <dbReference type="EMBL" id="RLL48443.1"/>
    </source>
</evidence>
<proteinExistence type="predicted"/>
<name>A0A498DAS1_9BACI</name>
<dbReference type="InterPro" id="IPR013022">
    <property type="entry name" value="Xyl_isomerase-like_TIM-brl"/>
</dbReference>
<dbReference type="Proteomes" id="UP000270219">
    <property type="component" value="Unassembled WGS sequence"/>
</dbReference>
<dbReference type="InterPro" id="IPR036237">
    <property type="entry name" value="Xyl_isomerase-like_sf"/>
</dbReference>
<dbReference type="EMBL" id="RCHR01000001">
    <property type="protein sequence ID" value="RLL48443.1"/>
    <property type="molecule type" value="Genomic_DNA"/>
</dbReference>